<feature type="transmembrane region" description="Helical" evidence="1">
    <location>
        <begin position="26"/>
        <end position="49"/>
    </location>
</feature>
<sequence length="115" mass="11681">MIVAVVILIVAVIVGAIVSGGNIFALGIGVAVLVICVAFAGTALLVGVFSLVLSDAGVFDALGALWDGFVQAVLAESGPVFVVLSVFLVGYCGLGMLGIWLGRKFSENRGARDVQ</sequence>
<organism evidence="2 3">
    <name type="scientific">Octadecabacter dasysiphoniae</name>
    <dbReference type="NCBI Taxonomy" id="2909341"/>
    <lineage>
        <taxon>Bacteria</taxon>
        <taxon>Pseudomonadati</taxon>
        <taxon>Pseudomonadota</taxon>
        <taxon>Alphaproteobacteria</taxon>
        <taxon>Rhodobacterales</taxon>
        <taxon>Roseobacteraceae</taxon>
        <taxon>Octadecabacter</taxon>
    </lineage>
</organism>
<name>A0ABS9CY44_9RHOB</name>
<dbReference type="EMBL" id="JAKGAQ010000002">
    <property type="protein sequence ID" value="MCF2870993.1"/>
    <property type="molecule type" value="Genomic_DNA"/>
</dbReference>
<keyword evidence="1" id="KW-0472">Membrane</keyword>
<protein>
    <submittedName>
        <fullName evidence="2">Uncharacterized protein</fullName>
    </submittedName>
</protein>
<evidence type="ECO:0000256" key="1">
    <source>
        <dbReference type="SAM" id="Phobius"/>
    </source>
</evidence>
<proteinExistence type="predicted"/>
<comment type="caution">
    <text evidence="2">The sequence shown here is derived from an EMBL/GenBank/DDBJ whole genome shotgun (WGS) entry which is preliminary data.</text>
</comment>
<dbReference type="RefSeq" id="WP_235225119.1">
    <property type="nucleotide sequence ID" value="NZ_JAKGAQ010000002.1"/>
</dbReference>
<accession>A0ABS9CY44</accession>
<keyword evidence="1" id="KW-1133">Transmembrane helix</keyword>
<feature type="transmembrane region" description="Helical" evidence="1">
    <location>
        <begin position="80"/>
        <end position="102"/>
    </location>
</feature>
<keyword evidence="3" id="KW-1185">Reference proteome</keyword>
<evidence type="ECO:0000313" key="3">
    <source>
        <dbReference type="Proteomes" id="UP001200557"/>
    </source>
</evidence>
<evidence type="ECO:0000313" key="2">
    <source>
        <dbReference type="EMBL" id="MCF2870993.1"/>
    </source>
</evidence>
<reference evidence="2 3" key="1">
    <citation type="submission" date="2022-01" db="EMBL/GenBank/DDBJ databases">
        <title>Octadecabacter sp. nov., isolated from a marine alga.</title>
        <authorList>
            <person name="Jin M.S."/>
            <person name="Kim H.M."/>
            <person name="Han D.M."/>
            <person name="Jung J.J."/>
            <person name="Jeon C.O."/>
        </authorList>
    </citation>
    <scope>NUCLEOTIDE SEQUENCE [LARGE SCALE GENOMIC DNA]</scope>
    <source>
        <strain evidence="2 3">G9-8</strain>
    </source>
</reference>
<gene>
    <name evidence="2" type="ORF">L0664_07940</name>
</gene>
<keyword evidence="1" id="KW-0812">Transmembrane</keyword>
<dbReference type="Proteomes" id="UP001200557">
    <property type="component" value="Unassembled WGS sequence"/>
</dbReference>